<feature type="non-terminal residue" evidence="2">
    <location>
        <position position="1"/>
    </location>
</feature>
<dbReference type="OMA" id="YENDMST"/>
<keyword evidence="3" id="KW-1185">Reference proteome</keyword>
<gene>
    <name evidence="2" type="ORF">EUTSA_v10029368mg</name>
</gene>
<reference evidence="2 3" key="1">
    <citation type="journal article" date="2013" name="Front. Plant Sci.">
        <title>The Reference Genome of the Halophytic Plant Eutrema salsugineum.</title>
        <authorList>
            <person name="Yang R."/>
            <person name="Jarvis D.E."/>
            <person name="Chen H."/>
            <person name="Beilstein M.A."/>
            <person name="Grimwood J."/>
            <person name="Jenkins J."/>
            <person name="Shu S."/>
            <person name="Prochnik S."/>
            <person name="Xin M."/>
            <person name="Ma C."/>
            <person name="Schmutz J."/>
            <person name="Wing R.A."/>
            <person name="Mitchell-Olds T."/>
            <person name="Schumaker K.S."/>
            <person name="Wang X."/>
        </authorList>
    </citation>
    <scope>NUCLEOTIDE SEQUENCE [LARGE SCALE GENOMIC DNA]</scope>
</reference>
<sequence>DIFETPPLRSLVRFKTVSKEWRSILESKSFIDMHMSFQKSSLRRILFGYGGENRPSLSPESRFEGDEDMMYLHCDTERPSMSCDGLVCILSPDWVNVLNPSTGEIRSFPSGPDPVPSLLFPRHRWYTCFPGYWAMGFGRDKVTGSYKVGRMWFYHVECDVLAVETEVDEGRRSACVNGSIYWLEVACAWGYKILAFDLHTQEFHDVKARLPLPYLVTGEDQILNLDDSLAISMTMKSEKKLEVWWFTPVAVSKEGNVLICDDNKSLFKHYPHTNVTRLLTYSTCCWVISPYLENLVRLNP</sequence>
<dbReference type="EMBL" id="KI517537">
    <property type="protein sequence ID" value="ESQ38210.1"/>
    <property type="molecule type" value="Genomic_DNA"/>
</dbReference>
<proteinExistence type="predicted"/>
<name>V4KK16_EUTSA</name>
<evidence type="ECO:0000313" key="3">
    <source>
        <dbReference type="Proteomes" id="UP000030689"/>
    </source>
</evidence>
<dbReference type="InterPro" id="IPR006527">
    <property type="entry name" value="F-box-assoc_dom_typ1"/>
</dbReference>
<dbReference type="Gramene" id="ESQ38210">
    <property type="protein sequence ID" value="ESQ38210"/>
    <property type="gene ID" value="EUTSA_v10029368mg"/>
</dbReference>
<dbReference type="KEGG" id="eus:EUTSA_v10029368mg"/>
<dbReference type="Pfam" id="PF07734">
    <property type="entry name" value="FBA_1"/>
    <property type="match status" value="1"/>
</dbReference>
<feature type="domain" description="F-box associated beta-propeller type 1" evidence="1">
    <location>
        <begin position="81"/>
        <end position="244"/>
    </location>
</feature>
<dbReference type="eggNOG" id="ENOG502QREF">
    <property type="taxonomic scope" value="Eukaryota"/>
</dbReference>
<dbReference type="PANTHER" id="PTHR31111">
    <property type="entry name" value="BNAA05G37150D PROTEIN-RELATED"/>
    <property type="match status" value="1"/>
</dbReference>
<dbReference type="InterPro" id="IPR036047">
    <property type="entry name" value="F-box-like_dom_sf"/>
</dbReference>
<evidence type="ECO:0000259" key="1">
    <source>
        <dbReference type="Pfam" id="PF07734"/>
    </source>
</evidence>
<accession>V4KK16</accession>
<dbReference type="PANTHER" id="PTHR31111:SF113">
    <property type="entry name" value="F-BOX ASSOCIATED UBIQUITINATION EFFECTOR FAMILY PROTEIN"/>
    <property type="match status" value="1"/>
</dbReference>
<organism evidence="2 3">
    <name type="scientific">Eutrema salsugineum</name>
    <name type="common">Saltwater cress</name>
    <name type="synonym">Sisymbrium salsugineum</name>
    <dbReference type="NCBI Taxonomy" id="72664"/>
    <lineage>
        <taxon>Eukaryota</taxon>
        <taxon>Viridiplantae</taxon>
        <taxon>Streptophyta</taxon>
        <taxon>Embryophyta</taxon>
        <taxon>Tracheophyta</taxon>
        <taxon>Spermatophyta</taxon>
        <taxon>Magnoliopsida</taxon>
        <taxon>eudicotyledons</taxon>
        <taxon>Gunneridae</taxon>
        <taxon>Pentapetalae</taxon>
        <taxon>rosids</taxon>
        <taxon>malvids</taxon>
        <taxon>Brassicales</taxon>
        <taxon>Brassicaceae</taxon>
        <taxon>Eutremeae</taxon>
        <taxon>Eutrema</taxon>
    </lineage>
</organism>
<dbReference type="Proteomes" id="UP000030689">
    <property type="component" value="Unassembled WGS sequence"/>
</dbReference>
<evidence type="ECO:0000313" key="2">
    <source>
        <dbReference type="EMBL" id="ESQ38210.1"/>
    </source>
</evidence>
<dbReference type="SUPFAM" id="SSF81383">
    <property type="entry name" value="F-box domain"/>
    <property type="match status" value="1"/>
</dbReference>
<dbReference type="AlphaFoldDB" id="V4KK16"/>
<protein>
    <recommendedName>
        <fullName evidence="1">F-box associated beta-propeller type 1 domain-containing protein</fullName>
    </recommendedName>
</protein>